<sequence>MLLKLTSVFEIFEPHSTEIFAALIIERDASPISHILNSTILLCSKLMCAFLSIQRVVIFHMGVNVQNRSLGRDPITKRIAAFLFEVSWGLTGVSCF</sequence>
<dbReference type="KEGG" id="egl:EGR_11300"/>
<accession>W6UK18</accession>
<reference evidence="1 2" key="1">
    <citation type="journal article" date="2013" name="Nat. Genet.">
        <title>The genome of the hydatid tapeworm Echinococcus granulosus.</title>
        <authorList>
            <person name="Zheng H."/>
            <person name="Zhang W."/>
            <person name="Zhang L."/>
            <person name="Zhang Z."/>
            <person name="Li J."/>
            <person name="Lu G."/>
            <person name="Zhu Y."/>
            <person name="Wang Y."/>
            <person name="Huang Y."/>
            <person name="Liu J."/>
            <person name="Kang H."/>
            <person name="Chen J."/>
            <person name="Wang L."/>
            <person name="Chen A."/>
            <person name="Yu S."/>
            <person name="Gao Z."/>
            <person name="Jin L."/>
            <person name="Gu W."/>
            <person name="Wang Z."/>
            <person name="Zhao L."/>
            <person name="Shi B."/>
            <person name="Wen H."/>
            <person name="Lin R."/>
            <person name="Jones M.K."/>
            <person name="Brejova B."/>
            <person name="Vinar T."/>
            <person name="Zhao G."/>
            <person name="McManus D.P."/>
            <person name="Chen Z."/>
            <person name="Zhou Y."/>
            <person name="Wang S."/>
        </authorList>
    </citation>
    <scope>NUCLEOTIDE SEQUENCE [LARGE SCALE GENOMIC DNA]</scope>
</reference>
<dbReference type="GeneID" id="36347007"/>
<dbReference type="AlphaFoldDB" id="W6UK18"/>
<evidence type="ECO:0000313" key="2">
    <source>
        <dbReference type="Proteomes" id="UP000019149"/>
    </source>
</evidence>
<evidence type="ECO:0000313" key="1">
    <source>
        <dbReference type="EMBL" id="EUB53849.1"/>
    </source>
</evidence>
<dbReference type="CTD" id="36347007"/>
<dbReference type="RefSeq" id="XP_024345045.1">
    <property type="nucleotide sequence ID" value="XM_024500541.1"/>
</dbReference>
<keyword evidence="2" id="KW-1185">Reference proteome</keyword>
<dbReference type="Proteomes" id="UP000019149">
    <property type="component" value="Unassembled WGS sequence"/>
</dbReference>
<comment type="caution">
    <text evidence="1">The sequence shown here is derived from an EMBL/GenBank/DDBJ whole genome shotgun (WGS) entry which is preliminary data.</text>
</comment>
<name>W6UK18_ECHGR</name>
<protein>
    <submittedName>
        <fullName evidence="1">Uncharacterized protein</fullName>
    </submittedName>
</protein>
<organism evidence="1 2">
    <name type="scientific">Echinococcus granulosus</name>
    <name type="common">Hydatid tapeworm</name>
    <dbReference type="NCBI Taxonomy" id="6210"/>
    <lineage>
        <taxon>Eukaryota</taxon>
        <taxon>Metazoa</taxon>
        <taxon>Spiralia</taxon>
        <taxon>Lophotrochozoa</taxon>
        <taxon>Platyhelminthes</taxon>
        <taxon>Cestoda</taxon>
        <taxon>Eucestoda</taxon>
        <taxon>Cyclophyllidea</taxon>
        <taxon>Taeniidae</taxon>
        <taxon>Echinococcus</taxon>
        <taxon>Echinococcus granulosus group</taxon>
    </lineage>
</organism>
<dbReference type="EMBL" id="APAU02000779">
    <property type="protein sequence ID" value="EUB53849.1"/>
    <property type="molecule type" value="Genomic_DNA"/>
</dbReference>
<proteinExistence type="predicted"/>
<gene>
    <name evidence="1" type="ORF">EGR_11300</name>
</gene>